<dbReference type="GO" id="GO:0000502">
    <property type="term" value="C:proteasome complex"/>
    <property type="evidence" value="ECO:0007669"/>
    <property type="project" value="UniProtKB-KW"/>
</dbReference>
<dbReference type="STRING" id="388357.GCA_001580365_00474"/>
<dbReference type="GO" id="GO:0010498">
    <property type="term" value="P:proteasomal protein catabolic process"/>
    <property type="evidence" value="ECO:0007669"/>
    <property type="project" value="InterPro"/>
</dbReference>
<dbReference type="InterPro" id="IPR004347">
    <property type="entry name" value="Pup_ligase/deamidase"/>
</dbReference>
<dbReference type="PIRSF" id="PIRSF018077">
    <property type="entry name" value="UCP018077"/>
    <property type="match status" value="1"/>
</dbReference>
<dbReference type="GO" id="GO:0016811">
    <property type="term" value="F:hydrolase activity, acting on carbon-nitrogen (but not peptide) bonds, in linear amides"/>
    <property type="evidence" value="ECO:0007669"/>
    <property type="project" value="InterPro"/>
</dbReference>
<keyword evidence="4" id="KW-1185">Reference proteome</keyword>
<dbReference type="AlphaFoldDB" id="A0A512IHH6"/>
<reference evidence="3 4" key="1">
    <citation type="submission" date="2019-07" db="EMBL/GenBank/DDBJ databases">
        <title>Whole genome shotgun sequence of Kocuria turfanensis NBRC 107627.</title>
        <authorList>
            <person name="Hosoyama A."/>
            <person name="Uohara A."/>
            <person name="Ohji S."/>
            <person name="Ichikawa N."/>
        </authorList>
    </citation>
    <scope>NUCLEOTIDE SEQUENCE [LARGE SCALE GENOMIC DNA]</scope>
    <source>
        <strain evidence="3 4">NBRC 107627</strain>
    </source>
</reference>
<feature type="active site" description="Proton acceptor" evidence="2">
    <location>
        <position position="126"/>
    </location>
</feature>
<dbReference type="PANTHER" id="PTHR42307">
    <property type="entry name" value="PUP DEAMIDASE/DEPUPYLASE"/>
    <property type="match status" value="1"/>
</dbReference>
<dbReference type="NCBIfam" id="TIGR03688">
    <property type="entry name" value="depupylase_Dop"/>
    <property type="match status" value="1"/>
</dbReference>
<dbReference type="GO" id="GO:0008233">
    <property type="term" value="F:peptidase activity"/>
    <property type="evidence" value="ECO:0007669"/>
    <property type="project" value="InterPro"/>
</dbReference>
<dbReference type="GO" id="GO:0005524">
    <property type="term" value="F:ATP binding"/>
    <property type="evidence" value="ECO:0007669"/>
    <property type="project" value="TreeGrafter"/>
</dbReference>
<evidence type="ECO:0000313" key="3">
    <source>
        <dbReference type="EMBL" id="GEO97130.1"/>
    </source>
</evidence>
<name>A0A512IHH6_9MICC</name>
<evidence type="ECO:0000256" key="1">
    <source>
        <dbReference type="ARBA" id="ARBA00009114"/>
    </source>
</evidence>
<proteinExistence type="inferred from homology"/>
<evidence type="ECO:0000313" key="4">
    <source>
        <dbReference type="Proteomes" id="UP000321103"/>
    </source>
</evidence>
<accession>A0A512IHH6</accession>
<keyword evidence="3" id="KW-0647">Proteasome</keyword>
<dbReference type="EMBL" id="BJZS01000107">
    <property type="protein sequence ID" value="GEO97130.1"/>
    <property type="molecule type" value="Genomic_DNA"/>
</dbReference>
<dbReference type="PANTHER" id="PTHR42307:SF2">
    <property type="entry name" value="PUP DEAMIDASE_DEPUPYLASE"/>
    <property type="match status" value="1"/>
</dbReference>
<dbReference type="RefSeq" id="WP_062734101.1">
    <property type="nucleotide sequence ID" value="NZ_BJZS01000107.1"/>
</dbReference>
<dbReference type="GO" id="GO:0019941">
    <property type="term" value="P:modification-dependent protein catabolic process"/>
    <property type="evidence" value="ECO:0007669"/>
    <property type="project" value="InterPro"/>
</dbReference>
<comment type="caution">
    <text evidence="3">The sequence shown here is derived from an EMBL/GenBank/DDBJ whole genome shotgun (WGS) entry which is preliminary data.</text>
</comment>
<dbReference type="GO" id="GO:0070490">
    <property type="term" value="P:protein pupylation"/>
    <property type="evidence" value="ECO:0007669"/>
    <property type="project" value="TreeGrafter"/>
</dbReference>
<comment type="similarity">
    <text evidence="1">Belongs to the Pup ligase/Pup deamidase family. Pup deamidase subfamily.</text>
</comment>
<gene>
    <name evidence="3" type="ORF">KTU01_32530</name>
</gene>
<sequence length="545" mass="59193">MTVRRVMGAETEYGVLATGNPHANATVLSTQVVTTYAALVRRRLGASRSAADWDYHGETPLEDARGFTVPREQADPTQLTDVAPVLTAEEVAAEALRESGLWAESMDWAQVVMNTVLPNGARLYVDHSHPEYSSPEVTTPRDAVLWDAAGDRVALDAVRAVAASAASTGLDVVNLYKNNTDNKSVSYGAHENYLVPRTVPFDRLATALLPFFASRQVMCGAGRVGLGPRGQRPGFQLSQRADFFEREIGLETTVHRPIVNTRDEPHAERGRHRRLHVIIGDANLSHTAGLLKFGTTSLVLGLVEAGAAPDLGLADPVAALQAISHDPSLRTTVPLRDGRELTGIQLQRLYLEAARAHEEAGGGPDPQTREVLELWGEVLDALETDPLSLADRLDWVAKYALLRGYRERDGLAWDDPRLTLVDLQYADVRPEKGLYHRLVAGGRMRTLFDAEEIERAAGTPPADTRAWFRGHLVSRFPDDVLTANWDSVSVALPGVRRGARIAMPEPLDLTRDDVGPLVGSAPDAEHLVRALAGARPALVHTGSLG</sequence>
<organism evidence="3 4">
    <name type="scientific">Kocuria turfanensis</name>
    <dbReference type="NCBI Taxonomy" id="388357"/>
    <lineage>
        <taxon>Bacteria</taxon>
        <taxon>Bacillati</taxon>
        <taxon>Actinomycetota</taxon>
        <taxon>Actinomycetes</taxon>
        <taxon>Micrococcales</taxon>
        <taxon>Micrococcaceae</taxon>
        <taxon>Kocuria</taxon>
    </lineage>
</organism>
<dbReference type="Proteomes" id="UP000321103">
    <property type="component" value="Unassembled WGS sequence"/>
</dbReference>
<dbReference type="InterPro" id="IPR022366">
    <property type="entry name" value="Pup_deamidase"/>
</dbReference>
<evidence type="ECO:0000256" key="2">
    <source>
        <dbReference type="PIRSR" id="PIRSR018077-1"/>
    </source>
</evidence>
<protein>
    <submittedName>
        <fullName evidence="3">Proteasome accessory factor PafA2</fullName>
    </submittedName>
</protein>
<dbReference type="Pfam" id="PF03136">
    <property type="entry name" value="Pup_ligase"/>
    <property type="match status" value="1"/>
</dbReference>